<dbReference type="GO" id="GO:0006355">
    <property type="term" value="P:regulation of DNA-templated transcription"/>
    <property type="evidence" value="ECO:0007669"/>
    <property type="project" value="InterPro"/>
</dbReference>
<dbReference type="SUPFAM" id="SSF52540">
    <property type="entry name" value="P-loop containing nucleoside triphosphate hydrolases"/>
    <property type="match status" value="1"/>
</dbReference>
<dbReference type="InterPro" id="IPR000792">
    <property type="entry name" value="Tscrpt_reg_LuxR_C"/>
</dbReference>
<dbReference type="GO" id="GO:0003677">
    <property type="term" value="F:DNA binding"/>
    <property type="evidence" value="ECO:0007669"/>
    <property type="project" value="InterPro"/>
</dbReference>
<keyword evidence="2" id="KW-0067">ATP-binding</keyword>
<dbReference type="Gene3D" id="1.25.40.10">
    <property type="entry name" value="Tetratricopeptide repeat domain"/>
    <property type="match status" value="1"/>
</dbReference>
<dbReference type="EMBL" id="VFOZ01000001">
    <property type="protein sequence ID" value="TQL99750.1"/>
    <property type="molecule type" value="Genomic_DNA"/>
</dbReference>
<dbReference type="SUPFAM" id="SSF48452">
    <property type="entry name" value="TPR-like"/>
    <property type="match status" value="1"/>
</dbReference>
<dbReference type="Gene3D" id="1.10.10.10">
    <property type="entry name" value="Winged helix-like DNA-binding domain superfamily/Winged helix DNA-binding domain"/>
    <property type="match status" value="1"/>
</dbReference>
<dbReference type="InterPro" id="IPR036388">
    <property type="entry name" value="WH-like_DNA-bd_sf"/>
</dbReference>
<dbReference type="OrthoDB" id="3178131at2"/>
<dbReference type="SUPFAM" id="SSF46894">
    <property type="entry name" value="C-terminal effector domain of the bipartite response regulators"/>
    <property type="match status" value="1"/>
</dbReference>
<dbReference type="PRINTS" id="PR00038">
    <property type="entry name" value="HTHLUXR"/>
</dbReference>
<dbReference type="PROSITE" id="PS50043">
    <property type="entry name" value="HTH_LUXR_2"/>
    <property type="match status" value="1"/>
</dbReference>
<dbReference type="CDD" id="cd06170">
    <property type="entry name" value="LuxR_C_like"/>
    <property type="match status" value="1"/>
</dbReference>
<dbReference type="InterPro" id="IPR027417">
    <property type="entry name" value="P-loop_NTPase"/>
</dbReference>
<evidence type="ECO:0000259" key="3">
    <source>
        <dbReference type="PROSITE" id="PS50043"/>
    </source>
</evidence>
<accession>A0A543CRX5</accession>
<sequence length="925" mass="97985">MTLFERDHEIARIGDLLTRAGAGQGSVLLVEGAPGIGKTALLEAAGASAAGRDVRVLTAVGGELEKDLPFAIVRQLFEPALRPGEPDLLTGAAALAAPVFGLGGGMEAMGSMVHGLYWVCSNLAEHGPLLLSVDDVHWADEASLRFVSHLARRVADLPVLLLLSGRTRTPGSGLTRALSGIQPEVLGLRPLSEQAVGHVVRSRMSDAADDAFCRACAHASGGNPFLLAEVLTSLRSDRVRPVAAEAERVADLSPQTISRAVLARLAGLGPGAVRLARALAVLGPVDGLRRLARLAEVERAEAAEIVDALVRESIVTGARPIDFVHPLVRTAVYADGSEVQRATDHKRAALILAADGTSAELIAPHLLVAEPESDPFVVDALRTAADGALARGAPETAAVLLDRALAEPPAMAERGRLHADLGRVLGMVNRPAEAAEELRTAFDLSEEPLVRGELALELGVFMVQTGRYDVARETFERARRTIGDLDSELPLRLQAALAMANFAAMEPPAMWIGRLDRLAAQATGGTETDRMILSCLAFGACATGDRPAADVAELAARATDGPLPRRDGWLLVNFASTALAIADRHSDAFALLDRGIDGARARGDAAEFRYLAILRSRTAIHAGHLRDAEADGRASLALHVVDDARELPLAAAVLVEALVEQGATAEAQTILAERGLEAEDQVGSLIAHFVYLARGRLRLRQNRPREALADLRTCGDALRVPGYTNPNFADWRSDAALAHLSLGEPAAALELATEDLELALRFGAARAIGIAQRAVGLIEGGPRGLAHLEESVAVLEDSQAELVRARSLVDYGGALRRAGHRTDAQHFLRGGLDLAARCGARPLATRATEELAATGARPRRELLTGPDALTASELRVARLAADGATNREIAQTLFVSKRTVEVHLTSAYRKLEIDSRQQLKAALDR</sequence>
<dbReference type="GO" id="GO:0005524">
    <property type="term" value="F:ATP binding"/>
    <property type="evidence" value="ECO:0007669"/>
    <property type="project" value="UniProtKB-KW"/>
</dbReference>
<feature type="domain" description="HTH luxR-type" evidence="3">
    <location>
        <begin position="862"/>
        <end position="925"/>
    </location>
</feature>
<comment type="caution">
    <text evidence="4">The sequence shown here is derived from an EMBL/GenBank/DDBJ whole genome shotgun (WGS) entry which is preliminary data.</text>
</comment>
<dbReference type="RefSeq" id="WP_141958784.1">
    <property type="nucleotide sequence ID" value="NZ_VFOZ01000001.1"/>
</dbReference>
<dbReference type="AlphaFoldDB" id="A0A543CRX5"/>
<keyword evidence="1" id="KW-0547">Nucleotide-binding</keyword>
<evidence type="ECO:0000313" key="4">
    <source>
        <dbReference type="EMBL" id="TQL99750.1"/>
    </source>
</evidence>
<dbReference type="Proteomes" id="UP000316096">
    <property type="component" value="Unassembled WGS sequence"/>
</dbReference>
<protein>
    <submittedName>
        <fullName evidence="4">Regulatory LuxR family protein</fullName>
    </submittedName>
</protein>
<dbReference type="Pfam" id="PF00196">
    <property type="entry name" value="GerE"/>
    <property type="match status" value="1"/>
</dbReference>
<gene>
    <name evidence="4" type="ORF">FB559_5448</name>
</gene>
<reference evidence="4 5" key="1">
    <citation type="submission" date="2019-06" db="EMBL/GenBank/DDBJ databases">
        <title>Sequencing the genomes of 1000 actinobacteria strains.</title>
        <authorList>
            <person name="Klenk H.-P."/>
        </authorList>
    </citation>
    <scope>NUCLEOTIDE SEQUENCE [LARGE SCALE GENOMIC DNA]</scope>
    <source>
        <strain evidence="4 5">DSM 102200</strain>
    </source>
</reference>
<dbReference type="SMART" id="SM00421">
    <property type="entry name" value="HTH_LUXR"/>
    <property type="match status" value="1"/>
</dbReference>
<dbReference type="PROSITE" id="PS00622">
    <property type="entry name" value="HTH_LUXR_1"/>
    <property type="match status" value="1"/>
</dbReference>
<organism evidence="4 5">
    <name type="scientific">Actinoallomurus bryophytorum</name>
    <dbReference type="NCBI Taxonomy" id="1490222"/>
    <lineage>
        <taxon>Bacteria</taxon>
        <taxon>Bacillati</taxon>
        <taxon>Actinomycetota</taxon>
        <taxon>Actinomycetes</taxon>
        <taxon>Streptosporangiales</taxon>
        <taxon>Thermomonosporaceae</taxon>
        <taxon>Actinoallomurus</taxon>
    </lineage>
</organism>
<dbReference type="Pfam" id="PF13191">
    <property type="entry name" value="AAA_16"/>
    <property type="match status" value="1"/>
</dbReference>
<dbReference type="InterPro" id="IPR016032">
    <property type="entry name" value="Sig_transdc_resp-reg_C-effctor"/>
</dbReference>
<proteinExistence type="predicted"/>
<dbReference type="InterPro" id="IPR011990">
    <property type="entry name" value="TPR-like_helical_dom_sf"/>
</dbReference>
<evidence type="ECO:0000256" key="1">
    <source>
        <dbReference type="ARBA" id="ARBA00022741"/>
    </source>
</evidence>
<dbReference type="GO" id="GO:0004016">
    <property type="term" value="F:adenylate cyclase activity"/>
    <property type="evidence" value="ECO:0007669"/>
    <property type="project" value="TreeGrafter"/>
</dbReference>
<name>A0A543CRX5_9ACTN</name>
<evidence type="ECO:0000256" key="2">
    <source>
        <dbReference type="ARBA" id="ARBA00022840"/>
    </source>
</evidence>
<evidence type="ECO:0000313" key="5">
    <source>
        <dbReference type="Proteomes" id="UP000316096"/>
    </source>
</evidence>
<keyword evidence="5" id="KW-1185">Reference proteome</keyword>
<dbReference type="InterPro" id="IPR041664">
    <property type="entry name" value="AAA_16"/>
</dbReference>
<dbReference type="GO" id="GO:0005737">
    <property type="term" value="C:cytoplasm"/>
    <property type="evidence" value="ECO:0007669"/>
    <property type="project" value="TreeGrafter"/>
</dbReference>
<dbReference type="PANTHER" id="PTHR16305">
    <property type="entry name" value="TESTICULAR SOLUBLE ADENYLYL CYCLASE"/>
    <property type="match status" value="1"/>
</dbReference>
<dbReference type="PANTHER" id="PTHR16305:SF35">
    <property type="entry name" value="TRANSCRIPTIONAL ACTIVATOR DOMAIN"/>
    <property type="match status" value="1"/>
</dbReference>